<dbReference type="Pfam" id="PF00512">
    <property type="entry name" value="HisKA"/>
    <property type="match status" value="1"/>
</dbReference>
<dbReference type="InterPro" id="IPR050428">
    <property type="entry name" value="TCS_sensor_his_kinase"/>
</dbReference>
<keyword evidence="15" id="KW-1185">Reference proteome</keyword>
<dbReference type="KEGG" id="lxl:KDY119_03716"/>
<dbReference type="RefSeq" id="WP_051137006.1">
    <property type="nucleotide sequence ID" value="NZ_BAABIH010000009.1"/>
</dbReference>
<dbReference type="InterPro" id="IPR003661">
    <property type="entry name" value="HisK_dim/P_dom"/>
</dbReference>
<keyword evidence="9" id="KW-0902">Two-component regulatory system</keyword>
<dbReference type="InterPro" id="IPR036890">
    <property type="entry name" value="HATPase_C_sf"/>
</dbReference>
<evidence type="ECO:0000256" key="11">
    <source>
        <dbReference type="SAM" id="MobiDB-lite"/>
    </source>
</evidence>
<dbReference type="EMBL" id="CP045529">
    <property type="protein sequence ID" value="QFV00181.1"/>
    <property type="molecule type" value="Genomic_DNA"/>
</dbReference>
<dbReference type="SUPFAM" id="SSF47384">
    <property type="entry name" value="Homodimeric domain of signal transducing histidine kinase"/>
    <property type="match status" value="1"/>
</dbReference>
<accession>A0A5P9QGN1</accession>
<feature type="transmembrane region" description="Helical" evidence="12">
    <location>
        <begin position="20"/>
        <end position="44"/>
    </location>
</feature>
<evidence type="ECO:0000313" key="14">
    <source>
        <dbReference type="EMBL" id="QFV00181.1"/>
    </source>
</evidence>
<organism evidence="14 15">
    <name type="scientific">Luteimicrobium xylanilyticum</name>
    <dbReference type="NCBI Taxonomy" id="1133546"/>
    <lineage>
        <taxon>Bacteria</taxon>
        <taxon>Bacillati</taxon>
        <taxon>Actinomycetota</taxon>
        <taxon>Actinomycetes</taxon>
        <taxon>Micrococcales</taxon>
        <taxon>Luteimicrobium</taxon>
    </lineage>
</organism>
<dbReference type="EC" id="2.7.13.3" evidence="3"/>
<evidence type="ECO:0000256" key="1">
    <source>
        <dbReference type="ARBA" id="ARBA00000085"/>
    </source>
</evidence>
<feature type="compositionally biased region" description="Basic and acidic residues" evidence="11">
    <location>
        <begin position="308"/>
        <end position="317"/>
    </location>
</feature>
<dbReference type="SMART" id="SM00387">
    <property type="entry name" value="HATPase_c"/>
    <property type="match status" value="1"/>
</dbReference>
<evidence type="ECO:0000256" key="12">
    <source>
        <dbReference type="SAM" id="Phobius"/>
    </source>
</evidence>
<evidence type="ECO:0000256" key="4">
    <source>
        <dbReference type="ARBA" id="ARBA00022553"/>
    </source>
</evidence>
<comment type="subcellular location">
    <subcellularLocation>
        <location evidence="2">Cell membrane</location>
    </subcellularLocation>
</comment>
<keyword evidence="8 12" id="KW-1133">Transmembrane helix</keyword>
<gene>
    <name evidence="14" type="ORF">KDY119_03716</name>
</gene>
<dbReference type="SUPFAM" id="SSF55874">
    <property type="entry name" value="ATPase domain of HSP90 chaperone/DNA topoisomerase II/histidine kinase"/>
    <property type="match status" value="1"/>
</dbReference>
<dbReference type="InterPro" id="IPR004358">
    <property type="entry name" value="Sig_transdc_His_kin-like_C"/>
</dbReference>
<keyword evidence="6 12" id="KW-0812">Transmembrane</keyword>
<dbReference type="OrthoDB" id="5012372at2"/>
<dbReference type="GO" id="GO:0000155">
    <property type="term" value="F:phosphorelay sensor kinase activity"/>
    <property type="evidence" value="ECO:0007669"/>
    <property type="project" value="InterPro"/>
</dbReference>
<keyword evidence="4" id="KW-0597">Phosphoprotein</keyword>
<keyword evidence="5 14" id="KW-0808">Transferase</keyword>
<evidence type="ECO:0000259" key="13">
    <source>
        <dbReference type="PROSITE" id="PS50109"/>
    </source>
</evidence>
<evidence type="ECO:0000256" key="2">
    <source>
        <dbReference type="ARBA" id="ARBA00004236"/>
    </source>
</evidence>
<dbReference type="Pfam" id="PF02518">
    <property type="entry name" value="HATPase_c"/>
    <property type="match status" value="1"/>
</dbReference>
<evidence type="ECO:0000256" key="7">
    <source>
        <dbReference type="ARBA" id="ARBA00022777"/>
    </source>
</evidence>
<dbReference type="Gene3D" id="1.10.287.130">
    <property type="match status" value="1"/>
</dbReference>
<dbReference type="AlphaFoldDB" id="A0A5P9QGN1"/>
<evidence type="ECO:0000256" key="8">
    <source>
        <dbReference type="ARBA" id="ARBA00022989"/>
    </source>
</evidence>
<keyword evidence="7 14" id="KW-0418">Kinase</keyword>
<dbReference type="Proteomes" id="UP000326702">
    <property type="component" value="Chromosome"/>
</dbReference>
<keyword evidence="10 12" id="KW-0472">Membrane</keyword>
<dbReference type="InterPro" id="IPR003594">
    <property type="entry name" value="HATPase_dom"/>
</dbReference>
<dbReference type="CDD" id="cd00082">
    <property type="entry name" value="HisKA"/>
    <property type="match status" value="1"/>
</dbReference>
<dbReference type="SMART" id="SM00388">
    <property type="entry name" value="HisKA"/>
    <property type="match status" value="1"/>
</dbReference>
<reference evidence="14 15" key="1">
    <citation type="submission" date="2019-10" db="EMBL/GenBank/DDBJ databases">
        <title>Genome sequence of Luteimicrobium xylanilyticum HY-24.</title>
        <authorList>
            <person name="Kim D.Y."/>
            <person name="Park H.-Y."/>
        </authorList>
    </citation>
    <scope>NUCLEOTIDE SEQUENCE [LARGE SCALE GENOMIC DNA]</scope>
    <source>
        <strain evidence="14 15">HY-24</strain>
    </source>
</reference>
<evidence type="ECO:0000313" key="15">
    <source>
        <dbReference type="Proteomes" id="UP000326702"/>
    </source>
</evidence>
<feature type="domain" description="Histidine kinase" evidence="13">
    <location>
        <begin position="226"/>
        <end position="438"/>
    </location>
</feature>
<name>A0A5P9QGN1_9MICO</name>
<protein>
    <recommendedName>
        <fullName evidence="3">histidine kinase</fullName>
        <ecNumber evidence="3">2.7.13.3</ecNumber>
    </recommendedName>
</protein>
<dbReference type="InterPro" id="IPR005467">
    <property type="entry name" value="His_kinase_dom"/>
</dbReference>
<evidence type="ECO:0000256" key="5">
    <source>
        <dbReference type="ARBA" id="ARBA00022679"/>
    </source>
</evidence>
<dbReference type="PANTHER" id="PTHR45436">
    <property type="entry name" value="SENSOR HISTIDINE KINASE YKOH"/>
    <property type="match status" value="1"/>
</dbReference>
<dbReference type="InterPro" id="IPR036097">
    <property type="entry name" value="HisK_dim/P_sf"/>
</dbReference>
<evidence type="ECO:0000256" key="3">
    <source>
        <dbReference type="ARBA" id="ARBA00012438"/>
    </source>
</evidence>
<comment type="catalytic activity">
    <reaction evidence="1">
        <text>ATP + protein L-histidine = ADP + protein N-phospho-L-histidine.</text>
        <dbReference type="EC" id="2.7.13.3"/>
    </reaction>
</comment>
<feature type="region of interest" description="Disordered" evidence="11">
    <location>
        <begin position="308"/>
        <end position="332"/>
    </location>
</feature>
<dbReference type="PANTHER" id="PTHR45436:SF5">
    <property type="entry name" value="SENSOR HISTIDINE KINASE TRCS"/>
    <property type="match status" value="1"/>
</dbReference>
<evidence type="ECO:0000256" key="9">
    <source>
        <dbReference type="ARBA" id="ARBA00023012"/>
    </source>
</evidence>
<evidence type="ECO:0000256" key="10">
    <source>
        <dbReference type="ARBA" id="ARBA00023136"/>
    </source>
</evidence>
<evidence type="ECO:0000256" key="6">
    <source>
        <dbReference type="ARBA" id="ARBA00022692"/>
    </source>
</evidence>
<dbReference type="PROSITE" id="PS50109">
    <property type="entry name" value="HIS_KIN"/>
    <property type="match status" value="1"/>
</dbReference>
<sequence>MTDATDDPALGSARRRISRIRWTTTVVFAATTAVCLGVLVAIALRVDTSAQTKAFDEGLRQQAGSLSELVSISDDGTLDLGRLNATQVGRTTSVLGVVTPSSIEYAEPDQDALPTDDELRRVLATQQKDAGVTAFVASQQRGPTLHWAAAPVFDAAKITSSTPVGAVLLVGGAVPGAAEHAALRNRLLLGSVLLVVAASLLGHVVSGRAMRPAVRGLASQERFLVDAAHELRTPLSVLQLEVDRASLHPDDLATQRAAVDGAGRQVRRLTALTDALLLRARAAVGTADLSRERLRLDQLVERVVTELDETTSRRSDDAPDGAHVALRPDPPPAVVVRANPDVLALGVRNLVENALRHGLPPVVVEVRADAVVVTDAGPGIPAADRARMVEAGTTGDSRAGTGSGLSIASWAARVNGGGLELDDAPSGGLRATLRLPPA</sequence>
<dbReference type="GO" id="GO:0005886">
    <property type="term" value="C:plasma membrane"/>
    <property type="evidence" value="ECO:0007669"/>
    <property type="project" value="UniProtKB-SubCell"/>
</dbReference>
<dbReference type="Gene3D" id="3.30.565.10">
    <property type="entry name" value="Histidine kinase-like ATPase, C-terminal domain"/>
    <property type="match status" value="1"/>
</dbReference>
<feature type="transmembrane region" description="Helical" evidence="12">
    <location>
        <begin position="187"/>
        <end position="205"/>
    </location>
</feature>
<proteinExistence type="predicted"/>
<dbReference type="PRINTS" id="PR00344">
    <property type="entry name" value="BCTRLSENSOR"/>
</dbReference>